<keyword evidence="2" id="KW-0472">Membrane</keyword>
<evidence type="ECO:0000313" key="4">
    <source>
        <dbReference type="Proteomes" id="UP001370758"/>
    </source>
</evidence>
<dbReference type="Proteomes" id="UP001370758">
    <property type="component" value="Unassembled WGS sequence"/>
</dbReference>
<evidence type="ECO:0000256" key="1">
    <source>
        <dbReference type="SAM" id="MobiDB-lite"/>
    </source>
</evidence>
<feature type="region of interest" description="Disordered" evidence="1">
    <location>
        <begin position="72"/>
        <end position="103"/>
    </location>
</feature>
<keyword evidence="4" id="KW-1185">Reference proteome</keyword>
<accession>A0AAV9VU72</accession>
<evidence type="ECO:0000256" key="2">
    <source>
        <dbReference type="SAM" id="Phobius"/>
    </source>
</evidence>
<feature type="transmembrane region" description="Helical" evidence="2">
    <location>
        <begin position="29"/>
        <end position="48"/>
    </location>
</feature>
<evidence type="ECO:0000313" key="3">
    <source>
        <dbReference type="EMBL" id="KAK6496188.1"/>
    </source>
</evidence>
<protein>
    <submittedName>
        <fullName evidence="3">Uncharacterized protein</fullName>
    </submittedName>
</protein>
<proteinExistence type="predicted"/>
<name>A0AAV9VU72_9PEZI</name>
<organism evidence="3 4">
    <name type="scientific">Arthrobotrys musiformis</name>
    <dbReference type="NCBI Taxonomy" id="47236"/>
    <lineage>
        <taxon>Eukaryota</taxon>
        <taxon>Fungi</taxon>
        <taxon>Dikarya</taxon>
        <taxon>Ascomycota</taxon>
        <taxon>Pezizomycotina</taxon>
        <taxon>Orbiliomycetes</taxon>
        <taxon>Orbiliales</taxon>
        <taxon>Orbiliaceae</taxon>
        <taxon>Arthrobotrys</taxon>
    </lineage>
</organism>
<comment type="caution">
    <text evidence="3">The sequence shown here is derived from an EMBL/GenBank/DDBJ whole genome shotgun (WGS) entry which is preliminary data.</text>
</comment>
<feature type="compositionally biased region" description="Polar residues" evidence="1">
    <location>
        <begin position="142"/>
        <end position="153"/>
    </location>
</feature>
<dbReference type="AlphaFoldDB" id="A0AAV9VU72"/>
<feature type="region of interest" description="Disordered" evidence="1">
    <location>
        <begin position="134"/>
        <end position="153"/>
    </location>
</feature>
<keyword evidence="2" id="KW-0812">Transmembrane</keyword>
<sequence>MIVPKTDNTVYKGAEGDSPPKSGLLSGEVVRLLIIWFIIQALLYATGVQQKLDDLAIRNGIRFRQWIMRKRQGRRERETPGLEEGGLGTDSIGGTDAHESLNDNAPIMHMDSDQNSTYGTRDIGAMKDAISTIELEDRSRKTANGAQSSSANV</sequence>
<gene>
    <name evidence="3" type="ORF">TWF481_002212</name>
</gene>
<dbReference type="EMBL" id="JAVHJL010000011">
    <property type="protein sequence ID" value="KAK6496188.1"/>
    <property type="molecule type" value="Genomic_DNA"/>
</dbReference>
<reference evidence="3 4" key="1">
    <citation type="submission" date="2023-08" db="EMBL/GenBank/DDBJ databases">
        <authorList>
            <person name="Palmer J.M."/>
        </authorList>
    </citation>
    <scope>NUCLEOTIDE SEQUENCE [LARGE SCALE GENOMIC DNA]</scope>
    <source>
        <strain evidence="3 4">TWF481</strain>
    </source>
</reference>
<keyword evidence="2" id="KW-1133">Transmembrane helix</keyword>